<accession>A0A2X2K3D9</accession>
<name>A0A2X2K3D9_STAAU</name>
<evidence type="ECO:0000313" key="4">
    <source>
        <dbReference type="Proteomes" id="UP000249913"/>
    </source>
</evidence>
<dbReference type="PANTHER" id="PTHR34384:SF5">
    <property type="entry name" value="L-2,3-DIAMINOPROPANOATE--CITRATE LIGASE"/>
    <property type="match status" value="1"/>
</dbReference>
<evidence type="ECO:0000313" key="3">
    <source>
        <dbReference type="EMBL" id="SPZ98741.1"/>
    </source>
</evidence>
<dbReference type="PANTHER" id="PTHR34384">
    <property type="entry name" value="L-2,3-DIAMINOPROPANOATE--CITRATE LIGASE"/>
    <property type="match status" value="1"/>
</dbReference>
<reference evidence="3 4" key="1">
    <citation type="submission" date="2018-06" db="EMBL/GenBank/DDBJ databases">
        <authorList>
            <consortium name="Pathogen Informatics"/>
            <person name="Doyle S."/>
        </authorList>
    </citation>
    <scope>NUCLEOTIDE SEQUENCE [LARGE SCALE GENOMIC DNA]</scope>
    <source>
        <strain evidence="3 4">NCTC7878</strain>
    </source>
</reference>
<comment type="pathway">
    <text evidence="1">Siderophore biosynthesis.</text>
</comment>
<comment type="similarity">
    <text evidence="2">Belongs to the IucA/IucC family.</text>
</comment>
<dbReference type="GO" id="GO:0019290">
    <property type="term" value="P:siderophore biosynthetic process"/>
    <property type="evidence" value="ECO:0007669"/>
    <property type="project" value="InterPro"/>
</dbReference>
<dbReference type="EMBL" id="UAUX01000009">
    <property type="protein sequence ID" value="SPZ98741.1"/>
    <property type="molecule type" value="Genomic_DNA"/>
</dbReference>
<evidence type="ECO:0000256" key="2">
    <source>
        <dbReference type="ARBA" id="ARBA00007832"/>
    </source>
</evidence>
<sequence length="174" mass="20256">MNIFREENLYQVPPQNHQWSIQLSELETLTGQFAYWSAMGHHMYHPEVWLIDGKSKKLTTYKEAIARILQHMAQSADNQTAVQQHMAQIMSDIDNSIHRTARYLQSNTIDYAEDRYIVSEQSLYLGHPFHPTPKSASGFFRSRFREICTRMSYIIPIALFSCASRCSAHALCRR</sequence>
<protein>
    <submittedName>
        <fullName evidence="3">Siderophore staphylobactin biosynthesis protein SbnE</fullName>
    </submittedName>
</protein>
<evidence type="ECO:0000256" key="1">
    <source>
        <dbReference type="ARBA" id="ARBA00004924"/>
    </source>
</evidence>
<dbReference type="InterPro" id="IPR037455">
    <property type="entry name" value="LucA/IucC-like"/>
</dbReference>
<gene>
    <name evidence="3" type="primary">sbnE_1</name>
    <name evidence="3" type="ORF">NCTC7878_02144</name>
</gene>
<organism evidence="3 4">
    <name type="scientific">Staphylococcus aureus</name>
    <dbReference type="NCBI Taxonomy" id="1280"/>
    <lineage>
        <taxon>Bacteria</taxon>
        <taxon>Bacillati</taxon>
        <taxon>Bacillota</taxon>
        <taxon>Bacilli</taxon>
        <taxon>Bacillales</taxon>
        <taxon>Staphylococcaceae</taxon>
        <taxon>Staphylococcus</taxon>
    </lineage>
</organism>
<dbReference type="Proteomes" id="UP000249913">
    <property type="component" value="Unassembled WGS sequence"/>
</dbReference>
<dbReference type="AlphaFoldDB" id="A0A2X2K3D9"/>
<proteinExistence type="inferred from homology"/>